<gene>
    <name evidence="2" type="ORF">RJ640_009818</name>
</gene>
<name>A0AA88QNC6_9ASTE</name>
<accession>A0AA88QNC6</accession>
<sequence>MTVHLDEMKITRFVDRLMVSVLKAEGTDYRGSKQPNMSDRVPVGRRRVYTGGDPADFSFNAMVVALGCASDGLFLVLREITGDDIGGRWFGGILDMRHSKGFMMLVFENDFVARQHPVSKKFSLTEEEQERLDLEVDVSTEDLDKFRGAEQPSTIKFLEADFWVHVLNLPLGSMNSSVGERIGNKTGKYISMGVTPSQQIWEKPLKIRVRIDITTPLQRGMRIHMGKNESAWVVFQYERLPIFAIIVEFLATGKRIASSSCKTQNQAVSRMNTADGYSTSLLELEKKKQRHCRQEVRPVEMRARQRRI</sequence>
<dbReference type="Pfam" id="PF14392">
    <property type="entry name" value="zf-CCHC_4"/>
    <property type="match status" value="1"/>
</dbReference>
<comment type="caution">
    <text evidence="2">The sequence shown here is derived from an EMBL/GenBank/DDBJ whole genome shotgun (WGS) entry which is preliminary data.</text>
</comment>
<keyword evidence="3" id="KW-1185">Reference proteome</keyword>
<dbReference type="Proteomes" id="UP001187471">
    <property type="component" value="Unassembled WGS sequence"/>
</dbReference>
<dbReference type="AlphaFoldDB" id="A0AA88QNC6"/>
<evidence type="ECO:0000313" key="2">
    <source>
        <dbReference type="EMBL" id="KAK2973188.1"/>
    </source>
</evidence>
<dbReference type="InterPro" id="IPR025836">
    <property type="entry name" value="Zn_knuckle_CX2CX4HX4C"/>
</dbReference>
<organism evidence="2 3">
    <name type="scientific">Escallonia rubra</name>
    <dbReference type="NCBI Taxonomy" id="112253"/>
    <lineage>
        <taxon>Eukaryota</taxon>
        <taxon>Viridiplantae</taxon>
        <taxon>Streptophyta</taxon>
        <taxon>Embryophyta</taxon>
        <taxon>Tracheophyta</taxon>
        <taxon>Spermatophyta</taxon>
        <taxon>Magnoliopsida</taxon>
        <taxon>eudicotyledons</taxon>
        <taxon>Gunneridae</taxon>
        <taxon>Pentapetalae</taxon>
        <taxon>asterids</taxon>
        <taxon>campanulids</taxon>
        <taxon>Escalloniales</taxon>
        <taxon>Escalloniaceae</taxon>
        <taxon>Escallonia</taxon>
    </lineage>
</organism>
<protein>
    <recommendedName>
        <fullName evidence="1">Zinc knuckle CX2CX4HX4C domain-containing protein</fullName>
    </recommendedName>
</protein>
<evidence type="ECO:0000313" key="3">
    <source>
        <dbReference type="Proteomes" id="UP001187471"/>
    </source>
</evidence>
<proteinExistence type="predicted"/>
<feature type="domain" description="Zinc knuckle CX2CX4HX4C" evidence="1">
    <location>
        <begin position="211"/>
        <end position="244"/>
    </location>
</feature>
<reference evidence="2" key="1">
    <citation type="submission" date="2022-12" db="EMBL/GenBank/DDBJ databases">
        <title>Draft genome assemblies for two species of Escallonia (Escalloniales).</title>
        <authorList>
            <person name="Chanderbali A."/>
            <person name="Dervinis C."/>
            <person name="Anghel I."/>
            <person name="Soltis D."/>
            <person name="Soltis P."/>
            <person name="Zapata F."/>
        </authorList>
    </citation>
    <scope>NUCLEOTIDE SEQUENCE</scope>
    <source>
        <strain evidence="2">UCBG92.1500</strain>
        <tissue evidence="2">Leaf</tissue>
    </source>
</reference>
<dbReference type="EMBL" id="JAVXUO010002441">
    <property type="protein sequence ID" value="KAK2973188.1"/>
    <property type="molecule type" value="Genomic_DNA"/>
</dbReference>
<evidence type="ECO:0000259" key="1">
    <source>
        <dbReference type="Pfam" id="PF14392"/>
    </source>
</evidence>